<dbReference type="KEGG" id="vab:WPS_05420"/>
<feature type="transmembrane region" description="Helical" evidence="8">
    <location>
        <begin position="33"/>
        <end position="58"/>
    </location>
</feature>
<sequence length="171" mass="17682">MLLAPAHFTFALLVAVICALGYAVPFVGMVVAQVIAAVLAAPQGTGMVVWVTIAIFVIARVADNVLVPRIMSQSLGVSPITVMFAVFAGGELFGLPGLILGIPAAALLRVLFGYFVQPYVVQMQTRAENIGAANVHVDVAIDDPAADAGESVVVAVSRPFEPAPAASTPER</sequence>
<comment type="subcellular location">
    <subcellularLocation>
        <location evidence="1">Cell membrane</location>
        <topology evidence="1">Multi-pass membrane protein</topology>
    </subcellularLocation>
</comment>
<evidence type="ECO:0000313" key="10">
    <source>
        <dbReference type="Proteomes" id="UP001317532"/>
    </source>
</evidence>
<accession>A0AAN1XT80</accession>
<dbReference type="GO" id="GO:0055085">
    <property type="term" value="P:transmembrane transport"/>
    <property type="evidence" value="ECO:0007669"/>
    <property type="project" value="TreeGrafter"/>
</dbReference>
<keyword evidence="6 8" id="KW-1133">Transmembrane helix</keyword>
<dbReference type="InterPro" id="IPR002549">
    <property type="entry name" value="AI-2E-like"/>
</dbReference>
<evidence type="ECO:0000313" key="9">
    <source>
        <dbReference type="EMBL" id="BDE05266.1"/>
    </source>
</evidence>
<reference evidence="9 10" key="1">
    <citation type="journal article" date="2022" name="ISME Commun">
        <title>Vulcanimicrobium alpinus gen. nov. sp. nov., the first cultivated representative of the candidate phylum 'Eremiobacterota', is a metabolically versatile aerobic anoxygenic phototroph.</title>
        <authorList>
            <person name="Yabe S."/>
            <person name="Muto K."/>
            <person name="Abe K."/>
            <person name="Yokota A."/>
            <person name="Staudigel H."/>
            <person name="Tebo B.M."/>
        </authorList>
    </citation>
    <scope>NUCLEOTIDE SEQUENCE [LARGE SCALE GENOMIC DNA]</scope>
    <source>
        <strain evidence="9 10">WC8-2</strain>
    </source>
</reference>
<dbReference type="Pfam" id="PF01594">
    <property type="entry name" value="AI-2E_transport"/>
    <property type="match status" value="1"/>
</dbReference>
<evidence type="ECO:0000256" key="8">
    <source>
        <dbReference type="SAM" id="Phobius"/>
    </source>
</evidence>
<evidence type="ECO:0000256" key="5">
    <source>
        <dbReference type="ARBA" id="ARBA00022692"/>
    </source>
</evidence>
<dbReference type="EMBL" id="AP025523">
    <property type="protein sequence ID" value="BDE05266.1"/>
    <property type="molecule type" value="Genomic_DNA"/>
</dbReference>
<evidence type="ECO:0000256" key="1">
    <source>
        <dbReference type="ARBA" id="ARBA00004651"/>
    </source>
</evidence>
<evidence type="ECO:0000256" key="7">
    <source>
        <dbReference type="ARBA" id="ARBA00023136"/>
    </source>
</evidence>
<proteinExistence type="inferred from homology"/>
<gene>
    <name evidence="9" type="ORF">WPS_05420</name>
</gene>
<comment type="similarity">
    <text evidence="2">Belongs to the autoinducer-2 exporter (AI-2E) (TC 2.A.86) family.</text>
</comment>
<organism evidence="9 10">
    <name type="scientific">Vulcanimicrobium alpinum</name>
    <dbReference type="NCBI Taxonomy" id="3016050"/>
    <lineage>
        <taxon>Bacteria</taxon>
        <taxon>Bacillati</taxon>
        <taxon>Vulcanimicrobiota</taxon>
        <taxon>Vulcanimicrobiia</taxon>
        <taxon>Vulcanimicrobiales</taxon>
        <taxon>Vulcanimicrobiaceae</taxon>
        <taxon>Vulcanimicrobium</taxon>
    </lineage>
</organism>
<keyword evidence="3" id="KW-0813">Transport</keyword>
<dbReference type="AlphaFoldDB" id="A0AAN1XT80"/>
<evidence type="ECO:0000256" key="4">
    <source>
        <dbReference type="ARBA" id="ARBA00022475"/>
    </source>
</evidence>
<feature type="transmembrane region" description="Helical" evidence="8">
    <location>
        <begin position="95"/>
        <end position="116"/>
    </location>
</feature>
<protein>
    <recommendedName>
        <fullName evidence="11">AI-2E family transporter</fullName>
    </recommendedName>
</protein>
<keyword evidence="5 8" id="KW-0812">Transmembrane</keyword>
<keyword evidence="7 8" id="KW-0472">Membrane</keyword>
<name>A0AAN1XT80_UNVUL</name>
<dbReference type="PANTHER" id="PTHR21716:SF53">
    <property type="entry name" value="PERMEASE PERM-RELATED"/>
    <property type="match status" value="1"/>
</dbReference>
<dbReference type="Proteomes" id="UP001317532">
    <property type="component" value="Chromosome"/>
</dbReference>
<evidence type="ECO:0000256" key="2">
    <source>
        <dbReference type="ARBA" id="ARBA00009773"/>
    </source>
</evidence>
<keyword evidence="10" id="KW-1185">Reference proteome</keyword>
<evidence type="ECO:0000256" key="6">
    <source>
        <dbReference type="ARBA" id="ARBA00022989"/>
    </source>
</evidence>
<keyword evidence="4" id="KW-1003">Cell membrane</keyword>
<evidence type="ECO:0008006" key="11">
    <source>
        <dbReference type="Google" id="ProtNLM"/>
    </source>
</evidence>
<dbReference type="PANTHER" id="PTHR21716">
    <property type="entry name" value="TRANSMEMBRANE PROTEIN"/>
    <property type="match status" value="1"/>
</dbReference>
<evidence type="ECO:0000256" key="3">
    <source>
        <dbReference type="ARBA" id="ARBA00022448"/>
    </source>
</evidence>
<feature type="transmembrane region" description="Helical" evidence="8">
    <location>
        <begin position="70"/>
        <end position="89"/>
    </location>
</feature>
<dbReference type="GO" id="GO:0005886">
    <property type="term" value="C:plasma membrane"/>
    <property type="evidence" value="ECO:0007669"/>
    <property type="project" value="UniProtKB-SubCell"/>
</dbReference>